<dbReference type="EMBL" id="CM010716">
    <property type="protein sequence ID" value="RZC50568.1"/>
    <property type="molecule type" value="Genomic_DNA"/>
</dbReference>
<name>A0A4Y7ISU9_PAPSO</name>
<evidence type="ECO:0000313" key="2">
    <source>
        <dbReference type="EMBL" id="RZC50568.1"/>
    </source>
</evidence>
<evidence type="ECO:0000256" key="1">
    <source>
        <dbReference type="SAM" id="MobiDB-lite"/>
    </source>
</evidence>
<organism evidence="2 3">
    <name type="scientific">Papaver somniferum</name>
    <name type="common">Opium poppy</name>
    <dbReference type="NCBI Taxonomy" id="3469"/>
    <lineage>
        <taxon>Eukaryota</taxon>
        <taxon>Viridiplantae</taxon>
        <taxon>Streptophyta</taxon>
        <taxon>Embryophyta</taxon>
        <taxon>Tracheophyta</taxon>
        <taxon>Spermatophyta</taxon>
        <taxon>Magnoliopsida</taxon>
        <taxon>Ranunculales</taxon>
        <taxon>Papaveraceae</taxon>
        <taxon>Papaveroideae</taxon>
        <taxon>Papaver</taxon>
    </lineage>
</organism>
<keyword evidence="3" id="KW-1185">Reference proteome</keyword>
<dbReference type="Gramene" id="RZC50568">
    <property type="protein sequence ID" value="RZC50568"/>
    <property type="gene ID" value="C5167_018980"/>
</dbReference>
<gene>
    <name evidence="2" type="ORF">C5167_018980</name>
</gene>
<feature type="region of interest" description="Disordered" evidence="1">
    <location>
        <begin position="1"/>
        <end position="52"/>
    </location>
</feature>
<feature type="compositionally biased region" description="Acidic residues" evidence="1">
    <location>
        <begin position="15"/>
        <end position="37"/>
    </location>
</feature>
<feature type="non-terminal residue" evidence="2">
    <location>
        <position position="67"/>
    </location>
</feature>
<sequence>MKLLLMVDNGPVESVSDDEDDDKEILDPDFEGSDADDSDRKSSLSADENDGDVNNVLIGWKNRIRFK</sequence>
<protein>
    <submittedName>
        <fullName evidence="2">Uncharacterized protein</fullName>
    </submittedName>
</protein>
<dbReference type="Proteomes" id="UP000316621">
    <property type="component" value="Chromosome 2"/>
</dbReference>
<reference evidence="2 3" key="1">
    <citation type="journal article" date="2018" name="Science">
        <title>The opium poppy genome and morphinan production.</title>
        <authorList>
            <person name="Guo L."/>
            <person name="Winzer T."/>
            <person name="Yang X."/>
            <person name="Li Y."/>
            <person name="Ning Z."/>
            <person name="He Z."/>
            <person name="Teodor R."/>
            <person name="Lu Y."/>
            <person name="Bowser T.A."/>
            <person name="Graham I.A."/>
            <person name="Ye K."/>
        </authorList>
    </citation>
    <scope>NUCLEOTIDE SEQUENCE [LARGE SCALE GENOMIC DNA]</scope>
    <source>
        <strain evidence="3">cv. HN1</strain>
        <tissue evidence="2">Leaves</tissue>
    </source>
</reference>
<evidence type="ECO:0000313" key="3">
    <source>
        <dbReference type="Proteomes" id="UP000316621"/>
    </source>
</evidence>
<dbReference type="AlphaFoldDB" id="A0A4Y7ISU9"/>
<accession>A0A4Y7ISU9</accession>
<proteinExistence type="predicted"/>